<dbReference type="Pfam" id="PF20178">
    <property type="entry name" value="ToxA_N"/>
    <property type="match status" value="1"/>
</dbReference>
<keyword evidence="4" id="KW-0677">Repeat</keyword>
<comment type="similarity">
    <text evidence="6">Belongs to the LRR-containing bacterial E3 ligase family.</text>
</comment>
<dbReference type="SMART" id="SM00364">
    <property type="entry name" value="LRR_BAC"/>
    <property type="match status" value="6"/>
</dbReference>
<dbReference type="SMART" id="SM00369">
    <property type="entry name" value="LRR_TYP"/>
    <property type="match status" value="7"/>
</dbReference>
<evidence type="ECO:0000256" key="3">
    <source>
        <dbReference type="ARBA" id="ARBA00022614"/>
    </source>
</evidence>
<evidence type="ECO:0000313" key="8">
    <source>
        <dbReference type="EMBL" id="MEJ5903738.1"/>
    </source>
</evidence>
<evidence type="ECO:0000256" key="6">
    <source>
        <dbReference type="PROSITE-ProRule" id="PRU01398"/>
    </source>
</evidence>
<dbReference type="PROSITE" id="PS52053">
    <property type="entry name" value="NEL"/>
    <property type="match status" value="1"/>
</dbReference>
<dbReference type="InterPro" id="IPR050216">
    <property type="entry name" value="LRR_domain-containing"/>
</dbReference>
<dbReference type="InterPro" id="IPR032675">
    <property type="entry name" value="LRR_dom_sf"/>
</dbReference>
<keyword evidence="3" id="KW-0433">Leucine-rich repeat</keyword>
<evidence type="ECO:0000256" key="1">
    <source>
        <dbReference type="ARBA" id="ARBA00000900"/>
    </source>
</evidence>
<keyword evidence="9" id="KW-1185">Reference proteome</keyword>
<reference evidence="8 9" key="1">
    <citation type="submission" date="2024-02" db="EMBL/GenBank/DDBJ databases">
        <title>Identification of pathogenicity and growth-promoting functions of Pseudomonas putida variants.</title>
        <authorList>
            <person name="Sun J."/>
        </authorList>
    </citation>
    <scope>NUCLEOTIDE SEQUENCE [LARGE SCALE GENOMIC DNA]</scope>
    <source>
        <strain evidence="8 9">A04</strain>
    </source>
</reference>
<accession>A0ABU8R1J1</accession>
<dbReference type="Pfam" id="PF14496">
    <property type="entry name" value="NEL"/>
    <property type="match status" value="1"/>
</dbReference>
<evidence type="ECO:0000256" key="2">
    <source>
        <dbReference type="ARBA" id="ARBA00012483"/>
    </source>
</evidence>
<sequence length="1814" mass="200425">MPMATHSDDLLDELIASRLPNWLASATPERLRALNLCLSQQMDVQQQLQGLYQGTTGLDDFAAPLLQQALHDQQLQLDVSKAQIQLKVVLPAPLAKLLGKPQVRFFKHSLLEAALHNFSAGEAASQDGATLLDENASPLAFAPVAFAELCRTLDVGKQYQDYLKARYQAPLEEGRRVNRIVEEGHRAALEAAVRLSALKGEINERGYQLFLPLMSSVPTEGSDSAVLIPKALRLLGKQIRGAMAFEVRQGGRATAPLEGVICWIPGDEQGALTWYGNWDSLFSSLGELFRLPGYEPFFQRFIGQRDRMAFTQALSKAKAARAAHLPAKLDGRYEAIELPLFEHMRKVQLDTLLDDARVLAVPTADQDSNERNARLHFYLDAGLSVLGLASLFVPWLGLPLLAIAAIEVVSGVYEGYVDWQLGDRQGALEHLLGVAENIALVGVGVGVGVIAGRVLKSAGLVRRLVPVRLTEGQVSLVHPELPGYEVLDDTLAVGERGGEAGQERLRTHTGTYRVAEDPLTRQLCILHPTRLHAYAPLLEHNGAGGWRHALEAVQQWQDAAQMFRRLGSALSDVSDATANDVLHITGFDQARMRRLHAQNAPAPAQLLDALQRYQLHQREPGLHGAAFEQRWQAEQPLASPEARMLRGAFPGLSVRGAQEIVANAEPSLVQRMVTQRKVPMALAGTARWYLRDARVDRACAGLWQASAINADTERLALGLIEGWAPWPEGERVEIRHATQEGELIAWAGANKAGQARIIVRDSDRYQAYANDGTQLTNGVQGESLFEALLKQLDTGQRSVLGQAGQSAAQLTDGLRQRANARHGQAAQLIGLTPPPSSLRPLMRLSGGRLGYPLSGNPGVRLPEEHPLLVIDEAQVRPLLEGLRRLFPAREETTLRQYAQAIASSPRRDVWNHYADLARQVSTLRTRLDTWSLAGDAAQRAAGADRGVRLHWSASRAIMAREILQAWHPQLPGETPTFQLDLDGALTGGLPPFPHTVGWGRLSGLTLRNISATELPPFTAQHFAGLRSLRLINTALEALPQWLLNLEHLTHVSLRSNRLTALPAQLSRMARLSSLDLGHNRLTAIPQVLGQLGELRTLNLESNGIVIDAHNSARLEGMQQLEVLILDGNPLASMPSLVRSIELRRVTLRNTQLQAFPTELLGQHPGMSLALEGNRIVELDDESLRLIARDRARICLDYNPLSQASVQRLDANDRLEPVDPFTPQEGDLIIADDPQRVQALRAILVRIGNQVTNASARLPQHEVLAAHLNVLEQATTLRESLEEWCGDDPGRLAFARRLLASWLPEVPGSVSPPHERHFSLRIDGAQIGSLPQFPDTISWGRLRWLRLVNIDFSSVSPNYFSRFTNLIQLRINNCHLSEVPAWVCDLRRLDDLSLSNNQLVSLPEGLERLTELTTLFLNDNHLTQVPDALRGLGRLQQLGLANNQIVVNVAGAARLNALSALRMLDLNNNPLGSLPTLPQSPSLERVAVANCQLNEFPLALMREHPNVALRLDGNRISELSEEAVRLIRANPQGVNLQLNPLSEVSARRLAAVQPALEPAQPSQPELQPEPQLQAQAARAPERVLVRVANPQAQQHGVEASRDRWLQGLPSPLQQQRQAQWARLTAEPGVEDWLAFLDGLSRTADFQQDVEAIQARVWSLIDACELNERVRGAIFDEAQRDGMAESYLAQLDRLEFARVRALRTEGLQGDDLERAYVQLAREQLSLVQEGRPEALIEALAASRYWQNYLQQRFAERLDSRLSGFHARLDALDAMAISPNDFMQRAAVLAAERNAVFHALIRELTVEACMRHPAQER</sequence>
<proteinExistence type="inferred from homology"/>
<comment type="caution">
    <text evidence="6">Lacks conserved residue(s) required for the propagation of feature annotation.</text>
</comment>
<evidence type="ECO:0000256" key="5">
    <source>
        <dbReference type="ARBA" id="ARBA00023026"/>
    </source>
</evidence>
<name>A0ABU8R1J1_9PSED</name>
<evidence type="ECO:0000313" key="9">
    <source>
        <dbReference type="Proteomes" id="UP001377692"/>
    </source>
</evidence>
<dbReference type="RefSeq" id="WP_339548486.1">
    <property type="nucleotide sequence ID" value="NZ_JBBHLD010000002.1"/>
</dbReference>
<dbReference type="InterPro" id="IPR029487">
    <property type="entry name" value="NEL_dom"/>
</dbReference>
<keyword evidence="5" id="KW-0843">Virulence</keyword>
<dbReference type="Pfam" id="PF13855">
    <property type="entry name" value="LRR_8"/>
    <property type="match status" value="2"/>
</dbReference>
<evidence type="ECO:0000259" key="7">
    <source>
        <dbReference type="PROSITE" id="PS52053"/>
    </source>
</evidence>
<keyword evidence="6" id="KW-0964">Secreted</keyword>
<dbReference type="Gene3D" id="3.80.10.10">
    <property type="entry name" value="Ribonuclease Inhibitor"/>
    <property type="match status" value="3"/>
</dbReference>
<keyword evidence="6" id="KW-0833">Ubl conjugation pathway</keyword>
<dbReference type="InterPro" id="IPR003591">
    <property type="entry name" value="Leu-rich_rpt_typical-subtyp"/>
</dbReference>
<dbReference type="PROSITE" id="PS51450">
    <property type="entry name" value="LRR"/>
    <property type="match status" value="3"/>
</dbReference>
<organism evidence="8 9">
    <name type="scientific">Pseudomonas kermanshahensis</name>
    <dbReference type="NCBI Taxonomy" id="2745482"/>
    <lineage>
        <taxon>Bacteria</taxon>
        <taxon>Pseudomonadati</taxon>
        <taxon>Pseudomonadota</taxon>
        <taxon>Gammaproteobacteria</taxon>
        <taxon>Pseudomonadales</taxon>
        <taxon>Pseudomonadaceae</taxon>
        <taxon>Pseudomonas</taxon>
    </lineage>
</organism>
<dbReference type="PANTHER" id="PTHR48051:SF1">
    <property type="entry name" value="RAS SUPPRESSOR PROTEIN 1"/>
    <property type="match status" value="1"/>
</dbReference>
<dbReference type="PANTHER" id="PTHR48051">
    <property type="match status" value="1"/>
</dbReference>
<dbReference type="EMBL" id="JBBHLD010000002">
    <property type="protein sequence ID" value="MEJ5903738.1"/>
    <property type="molecule type" value="Genomic_DNA"/>
</dbReference>
<evidence type="ECO:0000256" key="4">
    <source>
        <dbReference type="ARBA" id="ARBA00022737"/>
    </source>
</evidence>
<comment type="caution">
    <text evidence="8">The sequence shown here is derived from an EMBL/GenBank/DDBJ whole genome shotgun (WGS) entry which is preliminary data.</text>
</comment>
<protein>
    <recommendedName>
        <fullName evidence="2">RING-type E3 ubiquitin transferase</fullName>
        <ecNumber evidence="2">2.3.2.27</ecNumber>
    </recommendedName>
</protein>
<dbReference type="Proteomes" id="UP001377692">
    <property type="component" value="Unassembled WGS sequence"/>
</dbReference>
<dbReference type="EC" id="2.3.2.27" evidence="2"/>
<dbReference type="SUPFAM" id="SSF52058">
    <property type="entry name" value="L domain-like"/>
    <property type="match status" value="2"/>
</dbReference>
<comment type="catalytic activity">
    <reaction evidence="1">
        <text>S-ubiquitinyl-[E2 ubiquitin-conjugating enzyme]-L-cysteine + [acceptor protein]-L-lysine = [E2 ubiquitin-conjugating enzyme]-L-cysteine + N(6)-ubiquitinyl-[acceptor protein]-L-lysine.</text>
        <dbReference type="EC" id="2.3.2.27"/>
    </reaction>
</comment>
<gene>
    <name evidence="8" type="ORF">V7V80_03480</name>
</gene>
<keyword evidence="6" id="KW-1035">Host cytoplasm</keyword>
<dbReference type="InterPro" id="IPR046673">
    <property type="entry name" value="ToxA_N"/>
</dbReference>
<feature type="domain" description="NEL" evidence="7">
    <location>
        <begin position="1595"/>
        <end position="1814"/>
    </location>
</feature>
<dbReference type="InterPro" id="IPR001611">
    <property type="entry name" value="Leu-rich_rpt"/>
</dbReference>